<sequence>MALAESGSDSVESLRYAKTPHLWALGVGAVISGNFFGWQTGLVAGFNGLLINLSLVTVLYVLLAFSIAELSTTVPSGGGPYVFALHAIGPRAAFFAGQAESLKVVITCAVIVTGISSYMNQLLNLSSDYGPIWWTLFYVLFVSLNIIGVEMTFRVQAFTTLLKCRIQNGSRMSIGSTLEVGMVQSRATRSPCGFS</sequence>
<name>M4BII1_HYAAE</name>
<reference evidence="8" key="1">
    <citation type="journal article" date="2010" name="Science">
        <title>Signatures of adaptation to obligate biotrophy in the Hyaloperonospora arabidopsidis genome.</title>
        <authorList>
            <person name="Baxter L."/>
            <person name="Tripathy S."/>
            <person name="Ishaque N."/>
            <person name="Boot N."/>
            <person name="Cabral A."/>
            <person name="Kemen E."/>
            <person name="Thines M."/>
            <person name="Ah-Fong A."/>
            <person name="Anderson R."/>
            <person name="Badejoko W."/>
            <person name="Bittner-Eddy P."/>
            <person name="Boore J.L."/>
            <person name="Chibucos M.C."/>
            <person name="Coates M."/>
            <person name="Dehal P."/>
            <person name="Delehaunty K."/>
            <person name="Dong S."/>
            <person name="Downton P."/>
            <person name="Dumas B."/>
            <person name="Fabro G."/>
            <person name="Fronick C."/>
            <person name="Fuerstenberg S.I."/>
            <person name="Fulton L."/>
            <person name="Gaulin E."/>
            <person name="Govers F."/>
            <person name="Hughes L."/>
            <person name="Humphray S."/>
            <person name="Jiang R.H."/>
            <person name="Judelson H."/>
            <person name="Kamoun S."/>
            <person name="Kyung K."/>
            <person name="Meijer H."/>
            <person name="Minx P."/>
            <person name="Morris P."/>
            <person name="Nelson J."/>
            <person name="Phuntumart V."/>
            <person name="Qutob D."/>
            <person name="Rehmany A."/>
            <person name="Rougon-Cardoso A."/>
            <person name="Ryden P."/>
            <person name="Torto-Alalibo T."/>
            <person name="Studholme D."/>
            <person name="Wang Y."/>
            <person name="Win J."/>
            <person name="Wood J."/>
            <person name="Clifton S.W."/>
            <person name="Rogers J."/>
            <person name="Van den Ackerveken G."/>
            <person name="Jones J.D."/>
            <person name="McDowell J.M."/>
            <person name="Beynon J."/>
            <person name="Tyler B.M."/>
        </authorList>
    </citation>
    <scope>NUCLEOTIDE SEQUENCE [LARGE SCALE GENOMIC DNA]</scope>
    <source>
        <strain evidence="8">Emoy2</strain>
    </source>
</reference>
<dbReference type="GO" id="GO:0016020">
    <property type="term" value="C:membrane"/>
    <property type="evidence" value="ECO:0007669"/>
    <property type="project" value="UniProtKB-SubCell"/>
</dbReference>
<dbReference type="Pfam" id="PF00324">
    <property type="entry name" value="AA_permease"/>
    <property type="match status" value="1"/>
</dbReference>
<evidence type="ECO:0000256" key="5">
    <source>
        <dbReference type="SAM" id="Phobius"/>
    </source>
</evidence>
<dbReference type="EMBL" id="JH598294">
    <property type="status" value="NOT_ANNOTATED_CDS"/>
    <property type="molecule type" value="Genomic_DNA"/>
</dbReference>
<feature type="transmembrane region" description="Helical" evidence="5">
    <location>
        <begin position="20"/>
        <end position="37"/>
    </location>
</feature>
<keyword evidence="3 5" id="KW-1133">Transmembrane helix</keyword>
<keyword evidence="2 5" id="KW-0812">Transmembrane</keyword>
<comment type="subcellular location">
    <subcellularLocation>
        <location evidence="1">Membrane</location>
        <topology evidence="1">Multi-pass membrane protein</topology>
    </subcellularLocation>
</comment>
<evidence type="ECO:0000256" key="1">
    <source>
        <dbReference type="ARBA" id="ARBA00004141"/>
    </source>
</evidence>
<feature type="transmembrane region" description="Helical" evidence="5">
    <location>
        <begin position="132"/>
        <end position="153"/>
    </location>
</feature>
<feature type="domain" description="Amino acid permease/ SLC12A" evidence="6">
    <location>
        <begin position="44"/>
        <end position="164"/>
    </location>
</feature>
<dbReference type="Gene3D" id="1.20.1740.10">
    <property type="entry name" value="Amino acid/polyamine transporter I"/>
    <property type="match status" value="1"/>
</dbReference>
<dbReference type="eggNOG" id="KOG1286">
    <property type="taxonomic scope" value="Eukaryota"/>
</dbReference>
<evidence type="ECO:0000256" key="2">
    <source>
        <dbReference type="ARBA" id="ARBA00022692"/>
    </source>
</evidence>
<dbReference type="Proteomes" id="UP000011713">
    <property type="component" value="Unassembled WGS sequence"/>
</dbReference>
<dbReference type="HOGENOM" id="CLU_1567035_0_0_1"/>
<keyword evidence="8" id="KW-1185">Reference proteome</keyword>
<dbReference type="InterPro" id="IPR050367">
    <property type="entry name" value="APC_superfamily"/>
</dbReference>
<dbReference type="InParanoid" id="M4BII1"/>
<dbReference type="OMA" id="DYGPLWW"/>
<evidence type="ECO:0000256" key="3">
    <source>
        <dbReference type="ARBA" id="ARBA00022989"/>
    </source>
</evidence>
<dbReference type="AlphaFoldDB" id="M4BII1"/>
<dbReference type="PANTHER" id="PTHR42770:SF7">
    <property type="entry name" value="MEMBRANE PROTEIN"/>
    <property type="match status" value="1"/>
</dbReference>
<dbReference type="PANTHER" id="PTHR42770">
    <property type="entry name" value="AMINO ACID TRANSPORTER-RELATED"/>
    <property type="match status" value="1"/>
</dbReference>
<dbReference type="GO" id="GO:0055085">
    <property type="term" value="P:transmembrane transport"/>
    <property type="evidence" value="ECO:0007669"/>
    <property type="project" value="InterPro"/>
</dbReference>
<evidence type="ECO:0000313" key="8">
    <source>
        <dbReference type="Proteomes" id="UP000011713"/>
    </source>
</evidence>
<evidence type="ECO:0000313" key="7">
    <source>
        <dbReference type="EnsemblProtists" id="HpaP806207"/>
    </source>
</evidence>
<dbReference type="InterPro" id="IPR004841">
    <property type="entry name" value="AA-permease/SLC12A_dom"/>
</dbReference>
<protein>
    <recommendedName>
        <fullName evidence="6">Amino acid permease/ SLC12A domain-containing protein</fullName>
    </recommendedName>
</protein>
<accession>M4BII1</accession>
<organism evidence="7 8">
    <name type="scientific">Hyaloperonospora arabidopsidis (strain Emoy2)</name>
    <name type="common">Downy mildew agent</name>
    <name type="synonym">Peronospora arabidopsidis</name>
    <dbReference type="NCBI Taxonomy" id="559515"/>
    <lineage>
        <taxon>Eukaryota</taxon>
        <taxon>Sar</taxon>
        <taxon>Stramenopiles</taxon>
        <taxon>Oomycota</taxon>
        <taxon>Peronosporomycetes</taxon>
        <taxon>Peronosporales</taxon>
        <taxon>Peronosporaceae</taxon>
        <taxon>Hyaloperonospora</taxon>
    </lineage>
</organism>
<evidence type="ECO:0000259" key="6">
    <source>
        <dbReference type="Pfam" id="PF00324"/>
    </source>
</evidence>
<dbReference type="EnsemblProtists" id="HpaT806207">
    <property type="protein sequence ID" value="HpaP806207"/>
    <property type="gene ID" value="HpaG806207"/>
</dbReference>
<feature type="transmembrane region" description="Helical" evidence="5">
    <location>
        <begin position="49"/>
        <end position="68"/>
    </location>
</feature>
<keyword evidence="4 5" id="KW-0472">Membrane</keyword>
<evidence type="ECO:0000256" key="4">
    <source>
        <dbReference type="ARBA" id="ARBA00023136"/>
    </source>
</evidence>
<proteinExistence type="predicted"/>
<reference evidence="7" key="2">
    <citation type="submission" date="2015-06" db="UniProtKB">
        <authorList>
            <consortium name="EnsemblProtists"/>
        </authorList>
    </citation>
    <scope>IDENTIFICATION</scope>
    <source>
        <strain evidence="7">Emoy2</strain>
    </source>
</reference>
<dbReference type="VEuPathDB" id="FungiDB:HpaG806207"/>